<gene>
    <name evidence="1" type="ORF">SCUD_LOCUS15922</name>
</gene>
<sequence>MVVGGSQQDTLDPGFVLLGTRQQGVPVIISWLTWDRIRQGEPVPHHLKFINTCLILACVKYHYYGLITVEPDDEVIENNCSPKYS</sequence>
<dbReference type="EMBL" id="UZAK01038133">
    <property type="protein sequence ID" value="VDP60461.1"/>
    <property type="molecule type" value="Genomic_DNA"/>
</dbReference>
<evidence type="ECO:0000313" key="2">
    <source>
        <dbReference type="Proteomes" id="UP000279833"/>
    </source>
</evidence>
<dbReference type="Proteomes" id="UP000279833">
    <property type="component" value="Unassembled WGS sequence"/>
</dbReference>
<reference evidence="3" key="1">
    <citation type="submission" date="2016-06" db="UniProtKB">
        <authorList>
            <consortium name="WormBaseParasite"/>
        </authorList>
    </citation>
    <scope>IDENTIFICATION</scope>
</reference>
<reference evidence="1 2" key="2">
    <citation type="submission" date="2018-11" db="EMBL/GenBank/DDBJ databases">
        <authorList>
            <consortium name="Pathogen Informatics"/>
        </authorList>
    </citation>
    <scope>NUCLEOTIDE SEQUENCE [LARGE SCALE GENOMIC DNA]</scope>
    <source>
        <strain evidence="1">Dakar</strain>
        <strain evidence="2">Dakar, Senegal</strain>
    </source>
</reference>
<proteinExistence type="predicted"/>
<protein>
    <submittedName>
        <fullName evidence="1 3">Uncharacterized protein</fullName>
    </submittedName>
</protein>
<evidence type="ECO:0000313" key="3">
    <source>
        <dbReference type="WBParaSite" id="SCUD_0001592501-mRNA-1"/>
    </source>
</evidence>
<accession>A0A183KLK8</accession>
<name>A0A183KLK8_9TREM</name>
<keyword evidence="2" id="KW-1185">Reference proteome</keyword>
<evidence type="ECO:0000313" key="1">
    <source>
        <dbReference type="EMBL" id="VDP60461.1"/>
    </source>
</evidence>
<dbReference type="AlphaFoldDB" id="A0A183KLK8"/>
<dbReference type="WBParaSite" id="SCUD_0001592501-mRNA-1">
    <property type="protein sequence ID" value="SCUD_0001592501-mRNA-1"/>
    <property type="gene ID" value="SCUD_0001592501"/>
</dbReference>
<organism evidence="3">
    <name type="scientific">Schistosoma curassoni</name>
    <dbReference type="NCBI Taxonomy" id="6186"/>
    <lineage>
        <taxon>Eukaryota</taxon>
        <taxon>Metazoa</taxon>
        <taxon>Spiralia</taxon>
        <taxon>Lophotrochozoa</taxon>
        <taxon>Platyhelminthes</taxon>
        <taxon>Trematoda</taxon>
        <taxon>Digenea</taxon>
        <taxon>Strigeidida</taxon>
        <taxon>Schistosomatoidea</taxon>
        <taxon>Schistosomatidae</taxon>
        <taxon>Schistosoma</taxon>
    </lineage>
</organism>